<gene>
    <name evidence="3" type="ORF">EPK99_10275</name>
</gene>
<name>A0A444LIR0_9HYPH</name>
<evidence type="ECO:0000313" key="3">
    <source>
        <dbReference type="EMBL" id="RWX78952.1"/>
    </source>
</evidence>
<evidence type="ECO:0000313" key="4">
    <source>
        <dbReference type="Proteomes" id="UP000287687"/>
    </source>
</evidence>
<feature type="region of interest" description="Disordered" evidence="1">
    <location>
        <begin position="25"/>
        <end position="61"/>
    </location>
</feature>
<dbReference type="PROSITE" id="PS51257">
    <property type="entry name" value="PROKAR_LIPOPROTEIN"/>
    <property type="match status" value="1"/>
</dbReference>
<dbReference type="EMBL" id="SBIP01000002">
    <property type="protein sequence ID" value="RWX78952.1"/>
    <property type="molecule type" value="Genomic_DNA"/>
</dbReference>
<accession>A0A444LIR0</accession>
<dbReference type="OrthoDB" id="8279531at2"/>
<organism evidence="3 4">
    <name type="scientific">Neorhizobium lilium</name>
    <dbReference type="NCBI Taxonomy" id="2503024"/>
    <lineage>
        <taxon>Bacteria</taxon>
        <taxon>Pseudomonadati</taxon>
        <taxon>Pseudomonadota</taxon>
        <taxon>Alphaproteobacteria</taxon>
        <taxon>Hyphomicrobiales</taxon>
        <taxon>Rhizobiaceae</taxon>
        <taxon>Rhizobium/Agrobacterium group</taxon>
        <taxon>Neorhizobium</taxon>
    </lineage>
</organism>
<dbReference type="AlphaFoldDB" id="A0A444LIR0"/>
<comment type="caution">
    <text evidence="3">The sequence shown here is derived from an EMBL/GenBank/DDBJ whole genome shotgun (WGS) entry which is preliminary data.</text>
</comment>
<reference evidence="3 4" key="1">
    <citation type="submission" date="2019-01" db="EMBL/GenBank/DDBJ databases">
        <title>The draft genome of Rhizobium sp. 24NR.</title>
        <authorList>
            <person name="Liu L."/>
            <person name="Liang L."/>
            <person name="Shi S."/>
            <person name="Xu L."/>
            <person name="Wang X."/>
            <person name="Li L."/>
            <person name="Zhang X."/>
        </authorList>
    </citation>
    <scope>NUCLEOTIDE SEQUENCE [LARGE SCALE GENOMIC DNA]</scope>
    <source>
        <strain evidence="3 4">24NR</strain>
    </source>
</reference>
<dbReference type="RefSeq" id="WP_128442927.1">
    <property type="nucleotide sequence ID" value="NZ_SBIP01000002.1"/>
</dbReference>
<keyword evidence="4" id="KW-1185">Reference proteome</keyword>
<protein>
    <recommendedName>
        <fullName evidence="5">Transmembrane protein</fullName>
    </recommendedName>
</protein>
<dbReference type="Proteomes" id="UP000287687">
    <property type="component" value="Unassembled WGS sequence"/>
</dbReference>
<evidence type="ECO:0008006" key="5">
    <source>
        <dbReference type="Google" id="ProtNLM"/>
    </source>
</evidence>
<evidence type="ECO:0000256" key="1">
    <source>
        <dbReference type="SAM" id="MobiDB-lite"/>
    </source>
</evidence>
<feature type="signal peptide" evidence="2">
    <location>
        <begin position="1"/>
        <end position="20"/>
    </location>
</feature>
<sequence length="104" mass="11388">MNKVNFIAGLSLLLVGCTTADVESDSSRAPIQSGSNLRPIPGSITYGGQPRTRLTKSPVGSTVQHEFRNEFGELTIETYVLQPDRSLKLVTRRVIRTPFGNDDP</sequence>
<evidence type="ECO:0000256" key="2">
    <source>
        <dbReference type="SAM" id="SignalP"/>
    </source>
</evidence>
<feature type="compositionally biased region" description="Polar residues" evidence="1">
    <location>
        <begin position="27"/>
        <end position="36"/>
    </location>
</feature>
<feature type="chain" id="PRO_5019052324" description="Transmembrane protein" evidence="2">
    <location>
        <begin position="21"/>
        <end position="104"/>
    </location>
</feature>
<keyword evidence="2" id="KW-0732">Signal</keyword>
<proteinExistence type="predicted"/>